<dbReference type="SUPFAM" id="SSF51569">
    <property type="entry name" value="Aldolase"/>
    <property type="match status" value="1"/>
</dbReference>
<name>A0A645G0B4_9ZZZZ</name>
<protein>
    <submittedName>
        <fullName evidence="1">4-hydroxy-tetrahydrodipicolinate synthase</fullName>
        <ecNumber evidence="1">4.3.3.7</ecNumber>
    </submittedName>
</protein>
<dbReference type="InterPro" id="IPR002220">
    <property type="entry name" value="DapA-like"/>
</dbReference>
<proteinExistence type="predicted"/>
<dbReference type="EMBL" id="VSSQ01067976">
    <property type="protein sequence ID" value="MPN20268.1"/>
    <property type="molecule type" value="Genomic_DNA"/>
</dbReference>
<keyword evidence="1" id="KW-0456">Lyase</keyword>
<organism evidence="1">
    <name type="scientific">bioreactor metagenome</name>
    <dbReference type="NCBI Taxonomy" id="1076179"/>
    <lineage>
        <taxon>unclassified sequences</taxon>
        <taxon>metagenomes</taxon>
        <taxon>ecological metagenomes</taxon>
    </lineage>
</organism>
<dbReference type="EC" id="4.3.3.7" evidence="1"/>
<dbReference type="AlphaFoldDB" id="A0A645G0B4"/>
<dbReference type="InterPro" id="IPR013785">
    <property type="entry name" value="Aldolase_TIM"/>
</dbReference>
<reference evidence="1" key="1">
    <citation type="submission" date="2019-08" db="EMBL/GenBank/DDBJ databases">
        <authorList>
            <person name="Kucharzyk K."/>
            <person name="Murdoch R.W."/>
            <person name="Higgins S."/>
            <person name="Loffler F."/>
        </authorList>
    </citation>
    <scope>NUCLEOTIDE SEQUENCE</scope>
</reference>
<dbReference type="Gene3D" id="3.20.20.70">
    <property type="entry name" value="Aldolase class I"/>
    <property type="match status" value="1"/>
</dbReference>
<dbReference type="Pfam" id="PF00701">
    <property type="entry name" value="DHDPS"/>
    <property type="match status" value="1"/>
</dbReference>
<evidence type="ECO:0000313" key="1">
    <source>
        <dbReference type="EMBL" id="MPN20268.1"/>
    </source>
</evidence>
<dbReference type="GO" id="GO:0008840">
    <property type="term" value="F:4-hydroxy-tetrahydrodipicolinate synthase activity"/>
    <property type="evidence" value="ECO:0007669"/>
    <property type="project" value="UniProtKB-EC"/>
</dbReference>
<comment type="caution">
    <text evidence="1">The sequence shown here is derived from an EMBL/GenBank/DDBJ whole genome shotgun (WGS) entry which is preliminary data.</text>
</comment>
<sequence length="83" mass="9250">MAPKIAHEIAISGINGDMKTCAKLQLEYLQLCSDLFMDVNPIPVKEAMNLMGMNVGKCRLPLVELSDSNREKLALTLKKYNLI</sequence>
<gene>
    <name evidence="1" type="primary">dapA_66</name>
    <name evidence="1" type="ORF">SDC9_167646</name>
</gene>
<accession>A0A645G0B4</accession>